<evidence type="ECO:0000313" key="2">
    <source>
        <dbReference type="Proteomes" id="UP001163223"/>
    </source>
</evidence>
<name>A0ACD4NS86_9HYPH</name>
<dbReference type="Proteomes" id="UP001163223">
    <property type="component" value="Chromosome"/>
</dbReference>
<reference evidence="1" key="1">
    <citation type="submission" date="2022-11" db="EMBL/GenBank/DDBJ databases">
        <title>beta-Carotene-producing bacterium, Jeongeuplla avenae sp. nov., alleviates the salt stress of Arabidopsis seedlings.</title>
        <authorList>
            <person name="Jiang L."/>
            <person name="Lee J."/>
        </authorList>
    </citation>
    <scope>NUCLEOTIDE SEQUENCE</scope>
    <source>
        <strain evidence="1">DY_R2A_6</strain>
    </source>
</reference>
<evidence type="ECO:0000313" key="1">
    <source>
        <dbReference type="EMBL" id="WAJ29516.1"/>
    </source>
</evidence>
<gene>
    <name evidence="1" type="ORF">OXU80_04580</name>
</gene>
<accession>A0ACD4NS86</accession>
<sequence>MLLQETTDPIVGMFGRRIADRIARATDIRPVAEFMQIALLVDVHGLAPDTTVGELRTMAERRRHA</sequence>
<keyword evidence="2" id="KW-1185">Reference proteome</keyword>
<organism evidence="1 2">
    <name type="scientific">Antarcticirhabdus aurantiaca</name>
    <dbReference type="NCBI Taxonomy" id="2606717"/>
    <lineage>
        <taxon>Bacteria</taxon>
        <taxon>Pseudomonadati</taxon>
        <taxon>Pseudomonadota</taxon>
        <taxon>Alphaproteobacteria</taxon>
        <taxon>Hyphomicrobiales</taxon>
        <taxon>Aurantimonadaceae</taxon>
        <taxon>Antarcticirhabdus</taxon>
    </lineage>
</organism>
<dbReference type="EMBL" id="CP113520">
    <property type="protein sequence ID" value="WAJ29516.1"/>
    <property type="molecule type" value="Genomic_DNA"/>
</dbReference>
<protein>
    <submittedName>
        <fullName evidence="1">Uncharacterized protein</fullName>
    </submittedName>
</protein>
<proteinExistence type="predicted"/>